<feature type="chain" id="PRO_5005147039" description="Metalloendopeptidase" evidence="2">
    <location>
        <begin position="17"/>
        <end position="249"/>
    </location>
</feature>
<evidence type="ECO:0000313" key="4">
    <source>
        <dbReference type="EnsemblMetazoa" id="MESCA002852-PA"/>
    </source>
</evidence>
<name>T1GHF5_MEGSC</name>
<dbReference type="EMBL" id="CAQQ02152686">
    <property type="status" value="NOT_ANNOTATED_CDS"/>
    <property type="molecule type" value="Genomic_DNA"/>
</dbReference>
<keyword evidence="2" id="KW-0732">Signal</keyword>
<evidence type="ECO:0000256" key="2">
    <source>
        <dbReference type="RuleBase" id="RU361183"/>
    </source>
</evidence>
<dbReference type="Pfam" id="PF01400">
    <property type="entry name" value="Astacin"/>
    <property type="match status" value="1"/>
</dbReference>
<comment type="caution">
    <text evidence="1">Lacks conserved residue(s) required for the propagation of feature annotation.</text>
</comment>
<reference evidence="4" key="2">
    <citation type="submission" date="2015-06" db="UniProtKB">
        <authorList>
            <consortium name="EnsemblMetazoa"/>
        </authorList>
    </citation>
    <scope>IDENTIFICATION</scope>
</reference>
<dbReference type="Gene3D" id="3.40.390.10">
    <property type="entry name" value="Collagenase (Catalytic Domain)"/>
    <property type="match status" value="1"/>
</dbReference>
<evidence type="ECO:0000313" key="5">
    <source>
        <dbReference type="Proteomes" id="UP000015102"/>
    </source>
</evidence>
<dbReference type="AlphaFoldDB" id="T1GHF5"/>
<keyword evidence="1 2" id="KW-0645">Protease</keyword>
<reference evidence="5" key="1">
    <citation type="submission" date="2013-02" db="EMBL/GenBank/DDBJ databases">
        <authorList>
            <person name="Hughes D."/>
        </authorList>
    </citation>
    <scope>NUCLEOTIDE SEQUENCE</scope>
    <source>
        <strain>Durham</strain>
        <strain evidence="5">NC isolate 2 -- Noor lab</strain>
    </source>
</reference>
<dbReference type="InterPro" id="IPR001506">
    <property type="entry name" value="Peptidase_M12A"/>
</dbReference>
<feature type="binding site" evidence="1">
    <location>
        <position position="162"/>
    </location>
    <ligand>
        <name>Zn(2+)</name>
        <dbReference type="ChEBI" id="CHEBI:29105"/>
        <note>catalytic</note>
    </ligand>
</feature>
<dbReference type="GO" id="GO:0004222">
    <property type="term" value="F:metalloendopeptidase activity"/>
    <property type="evidence" value="ECO:0007669"/>
    <property type="project" value="UniProtKB-UniRule"/>
</dbReference>
<dbReference type="PANTHER" id="PTHR10127:SF814">
    <property type="entry name" value="MEPRIN A SUBUNIT BETA"/>
    <property type="match status" value="1"/>
</dbReference>
<feature type="binding site" evidence="1">
    <location>
        <position position="156"/>
    </location>
    <ligand>
        <name>Zn(2+)</name>
        <dbReference type="ChEBI" id="CHEBI:29105"/>
        <note>catalytic</note>
    </ligand>
</feature>
<dbReference type="STRING" id="36166.T1GHF5"/>
<feature type="binding site" evidence="1">
    <location>
        <position position="152"/>
    </location>
    <ligand>
        <name>Zn(2+)</name>
        <dbReference type="ChEBI" id="CHEBI:29105"/>
        <note>catalytic</note>
    </ligand>
</feature>
<keyword evidence="1 2" id="KW-0482">Metalloprotease</keyword>
<protein>
    <recommendedName>
        <fullName evidence="2">Metalloendopeptidase</fullName>
        <ecNumber evidence="2">3.4.24.-</ecNumber>
    </recommendedName>
</protein>
<dbReference type="PANTHER" id="PTHR10127">
    <property type="entry name" value="DISCOIDIN, CUB, EGF, LAMININ , AND ZINC METALLOPROTEASE DOMAIN CONTAINING"/>
    <property type="match status" value="1"/>
</dbReference>
<keyword evidence="1 2" id="KW-0862">Zinc</keyword>
<dbReference type="PRINTS" id="PR00480">
    <property type="entry name" value="ASTACIN"/>
</dbReference>
<dbReference type="CDD" id="cd04280">
    <property type="entry name" value="ZnMc_astacin_like"/>
    <property type="match status" value="1"/>
</dbReference>
<feature type="active site" evidence="1">
    <location>
        <position position="153"/>
    </location>
</feature>
<comment type="cofactor">
    <cofactor evidence="1 2">
        <name>Zn(2+)</name>
        <dbReference type="ChEBI" id="CHEBI:29105"/>
    </cofactor>
    <text evidence="1 2">Binds 1 zinc ion per subunit.</text>
</comment>
<organism evidence="4 5">
    <name type="scientific">Megaselia scalaris</name>
    <name type="common">Humpbacked fly</name>
    <name type="synonym">Phora scalaris</name>
    <dbReference type="NCBI Taxonomy" id="36166"/>
    <lineage>
        <taxon>Eukaryota</taxon>
        <taxon>Metazoa</taxon>
        <taxon>Ecdysozoa</taxon>
        <taxon>Arthropoda</taxon>
        <taxon>Hexapoda</taxon>
        <taxon>Insecta</taxon>
        <taxon>Pterygota</taxon>
        <taxon>Neoptera</taxon>
        <taxon>Endopterygota</taxon>
        <taxon>Diptera</taxon>
        <taxon>Brachycera</taxon>
        <taxon>Muscomorpha</taxon>
        <taxon>Platypezoidea</taxon>
        <taxon>Phoridae</taxon>
        <taxon>Megaseliini</taxon>
        <taxon>Megaselia</taxon>
    </lineage>
</organism>
<evidence type="ECO:0000259" key="3">
    <source>
        <dbReference type="PROSITE" id="PS51864"/>
    </source>
</evidence>
<dbReference type="Proteomes" id="UP000015102">
    <property type="component" value="Unassembled WGS sequence"/>
</dbReference>
<accession>T1GHF5</accession>
<dbReference type="GO" id="GO:0006508">
    <property type="term" value="P:proteolysis"/>
    <property type="evidence" value="ECO:0007669"/>
    <property type="project" value="UniProtKB-KW"/>
</dbReference>
<dbReference type="EnsemblMetazoa" id="MESCA002852-RA">
    <property type="protein sequence ID" value="MESCA002852-PA"/>
    <property type="gene ID" value="MESCA002852"/>
</dbReference>
<dbReference type="PROSITE" id="PS51864">
    <property type="entry name" value="ASTACIN"/>
    <property type="match status" value="1"/>
</dbReference>
<sequence length="249" mass="28752">MKWLLLAAILICLTYSFPIDNWEEDPEFKGNFCEGDMDLTEEEERELFAEAESRNAVMGKSRRWPNKTLRYRISRSIDKEHKDHIIYAMNVIQNVSCIKFERAKAGDDAYVHVTGNPTGCHSRVGYQHSVQQLNLEKFPINSGCYRTASIVHEFLHALGFLHQQSAPNRDKYVKIVPENIVVGLRHNFRKYSKSLVTDFGIEYDYGSVMHYGPYAFSRNGKKTIIRLDEEDDKVVMGQRMGLSMKDISS</sequence>
<dbReference type="GO" id="GO:0008270">
    <property type="term" value="F:zinc ion binding"/>
    <property type="evidence" value="ECO:0007669"/>
    <property type="project" value="UniProtKB-UniRule"/>
</dbReference>
<keyword evidence="5" id="KW-1185">Reference proteome</keyword>
<evidence type="ECO:0000256" key="1">
    <source>
        <dbReference type="PROSITE-ProRule" id="PRU01211"/>
    </source>
</evidence>
<dbReference type="InterPro" id="IPR006026">
    <property type="entry name" value="Peptidase_Metallo"/>
</dbReference>
<dbReference type="SUPFAM" id="SSF55486">
    <property type="entry name" value="Metalloproteases ('zincins'), catalytic domain"/>
    <property type="match status" value="1"/>
</dbReference>
<dbReference type="InterPro" id="IPR024079">
    <property type="entry name" value="MetalloPept_cat_dom_sf"/>
</dbReference>
<dbReference type="SMART" id="SM00235">
    <property type="entry name" value="ZnMc"/>
    <property type="match status" value="1"/>
</dbReference>
<keyword evidence="1 2" id="KW-0479">Metal-binding</keyword>
<keyword evidence="1 2" id="KW-0378">Hydrolase</keyword>
<dbReference type="InterPro" id="IPR034035">
    <property type="entry name" value="Astacin-like_dom"/>
</dbReference>
<proteinExistence type="predicted"/>
<dbReference type="EC" id="3.4.24.-" evidence="2"/>
<feature type="signal peptide" evidence="2">
    <location>
        <begin position="1"/>
        <end position="16"/>
    </location>
</feature>
<feature type="domain" description="Peptidase M12A" evidence="3">
    <location>
        <begin position="55"/>
        <end position="249"/>
    </location>
</feature>
<dbReference type="HOGENOM" id="CLU_017286_2_3_1"/>
<dbReference type="OMA" id="NSCLHYR"/>